<organism evidence="5 6">
    <name type="scientific">Coniosporium apollinis</name>
    <dbReference type="NCBI Taxonomy" id="61459"/>
    <lineage>
        <taxon>Eukaryota</taxon>
        <taxon>Fungi</taxon>
        <taxon>Dikarya</taxon>
        <taxon>Ascomycota</taxon>
        <taxon>Pezizomycotina</taxon>
        <taxon>Dothideomycetes</taxon>
        <taxon>Dothideomycetes incertae sedis</taxon>
        <taxon>Coniosporium</taxon>
    </lineage>
</organism>
<evidence type="ECO:0000256" key="2">
    <source>
        <dbReference type="RuleBase" id="RU003968"/>
    </source>
</evidence>
<dbReference type="PROSITE" id="PS00623">
    <property type="entry name" value="GMC_OXRED_1"/>
    <property type="match status" value="1"/>
</dbReference>
<gene>
    <name evidence="5" type="ORF">H2201_005819</name>
</gene>
<sequence>MTYDFIVVGSGPAGSTVASRLARSVHAPKVLLLEAGGRNQDVKTRVLAERYSTFRTYPTMNWGYKTIPQEALGGRELGYDRGKGLGGSSAINFACYTTGPKDDFDEWARRVGDDAFNWENARRRFDKIESYGVDTSKQYQEYARPSATEHGAKGPVYVEFAETLEKSMTDVLDAAKDFGWQLNSDVNSGNPLGIGIVPATAHKGMRSTAATAYLADPPSNLTIMTDAPVSKVVFDGEKAIGVVAAGNEYTASKEIILSAGALDSPKILLLSGVGPIEELEKHRIKVVNELTGVGRNLQDHYFVPITVQQKDGTNDRAALFNNPDALQAAKDQFEKDGTGPLAIFYTSIIMGWICNEDLFETEEFEALPAAFQEHMRLPTVPSWELITHSPVFSPLADPARAYLTVSVCGMVPASRGTVTLASANPDDAPILDPRMLSDPFDKRNAIEAIKTILALLKAPSLARDIISDFDVPLSASDEDIWAFVQTHAMSTYHMSCTVKMGKEDDEMACIDSAFRVRGMKGLRVADMSVTPFVPNCHVVSIAYQIGEAAAEKVLDFFRNSSATEHTDAQAPDSSTKGPIVQFARFVDGHLTLQCARTTELEYIAISHVWGETGWLRIPNVDGEVLASRSKAEFIEKKLPALVGESVFWMDTLTVNQKNQAEVIATVQVIPTIFRDATRTIAIRESDVQANLRNSKELLCNRTFTENQTEIERVSDSLFVLAHSFIGDQGLKGIESFIRAYVDGGTIVRSKPLERDDTEDIHTGTFRAVQLASNRSASKPRDYIFATMPQFPWYHYPAGAEQMSFGDIFVDLYEQASRAGHASACRITRSMTDLEANADPNNAWLSSAQQPEPACLGDFLKLLGQRLPSKTPGDPDNVHLTTVVYVVELTGQPPNTVIGVIESAMRFSQMVWQTSHKGGELSKYGSFPSSSWELNILDTACSGWILKGPPLSQPRVRLIQDGDETLMVVGTHMEWEEDELMTMILGYSEGEGELAPYITLLEQSRKILDHMWCGMEDITHNKAQASDWDCFKREMRGSWSEPLLRTILLLAAMVSCRIGLSAASWMRKRFIPVCVRYKKVIVLGLLAKHARDTNGLGVRRMYSVGQHPKGNSFGKGLVLVDPVAKYRWDYCLTSCLIYGPTTNLWSEQVHFMRTS</sequence>
<evidence type="ECO:0000313" key="6">
    <source>
        <dbReference type="Proteomes" id="UP001172684"/>
    </source>
</evidence>
<comment type="caution">
    <text evidence="5">The sequence shown here is derived from an EMBL/GenBank/DDBJ whole genome shotgun (WGS) entry which is preliminary data.</text>
</comment>
<dbReference type="Pfam" id="PF05199">
    <property type="entry name" value="GMC_oxred_C"/>
    <property type="match status" value="1"/>
</dbReference>
<dbReference type="SUPFAM" id="SSF54373">
    <property type="entry name" value="FAD-linked reductases, C-terminal domain"/>
    <property type="match status" value="1"/>
</dbReference>
<dbReference type="InterPro" id="IPR007867">
    <property type="entry name" value="GMC_OxRtase_C"/>
</dbReference>
<protein>
    <recommendedName>
        <fullName evidence="3 4">Glucose-methanol-choline oxidoreductase N-terminal domain-containing protein</fullName>
    </recommendedName>
</protein>
<accession>A0ABQ9NQ75</accession>
<dbReference type="InterPro" id="IPR036188">
    <property type="entry name" value="FAD/NAD-bd_sf"/>
</dbReference>
<reference evidence="5" key="1">
    <citation type="submission" date="2022-10" db="EMBL/GenBank/DDBJ databases">
        <title>Culturing micro-colonial fungi from biological soil crusts in the Mojave desert and describing Neophaeococcomyces mojavensis, and introducing the new genera and species Taxawa tesnikishii.</title>
        <authorList>
            <person name="Kurbessoian T."/>
            <person name="Stajich J.E."/>
        </authorList>
    </citation>
    <scope>NUCLEOTIDE SEQUENCE</scope>
    <source>
        <strain evidence="5">TK_1</strain>
    </source>
</reference>
<dbReference type="SUPFAM" id="SSF51905">
    <property type="entry name" value="FAD/NAD(P)-binding domain"/>
    <property type="match status" value="1"/>
</dbReference>
<dbReference type="EMBL" id="JAPDRL010000046">
    <property type="protein sequence ID" value="KAJ9662942.1"/>
    <property type="molecule type" value="Genomic_DNA"/>
</dbReference>
<dbReference type="InterPro" id="IPR000172">
    <property type="entry name" value="GMC_OxRdtase_N"/>
</dbReference>
<evidence type="ECO:0000256" key="1">
    <source>
        <dbReference type="ARBA" id="ARBA00010790"/>
    </source>
</evidence>
<comment type="similarity">
    <text evidence="1 2">Belongs to the GMC oxidoreductase family.</text>
</comment>
<keyword evidence="2" id="KW-0285">Flavoprotein</keyword>
<dbReference type="InterPro" id="IPR012132">
    <property type="entry name" value="GMC_OxRdtase"/>
</dbReference>
<evidence type="ECO:0000313" key="5">
    <source>
        <dbReference type="EMBL" id="KAJ9662942.1"/>
    </source>
</evidence>
<dbReference type="Pfam" id="PF00732">
    <property type="entry name" value="GMC_oxred_N"/>
    <property type="match status" value="1"/>
</dbReference>
<dbReference type="PANTHER" id="PTHR11552:SF134">
    <property type="entry name" value="GLUCOSE-METHANOL-CHOLINE OXIDOREDUCTASE N-TERMINAL DOMAIN-CONTAINING PROTEIN"/>
    <property type="match status" value="1"/>
</dbReference>
<keyword evidence="6" id="KW-1185">Reference proteome</keyword>
<feature type="domain" description="Glucose-methanol-choline oxidoreductase N-terminal" evidence="4">
    <location>
        <begin position="260"/>
        <end position="274"/>
    </location>
</feature>
<dbReference type="Proteomes" id="UP001172684">
    <property type="component" value="Unassembled WGS sequence"/>
</dbReference>
<evidence type="ECO:0000259" key="3">
    <source>
        <dbReference type="PROSITE" id="PS00623"/>
    </source>
</evidence>
<dbReference type="InterPro" id="IPR010730">
    <property type="entry name" value="HET"/>
</dbReference>
<dbReference type="Pfam" id="PF06985">
    <property type="entry name" value="HET"/>
    <property type="match status" value="1"/>
</dbReference>
<dbReference type="PROSITE" id="PS00624">
    <property type="entry name" value="GMC_OXRED_2"/>
    <property type="match status" value="1"/>
</dbReference>
<name>A0ABQ9NQ75_9PEZI</name>
<feature type="domain" description="Glucose-methanol-choline oxidoreductase N-terminal" evidence="3">
    <location>
        <begin position="82"/>
        <end position="105"/>
    </location>
</feature>
<dbReference type="PANTHER" id="PTHR11552">
    <property type="entry name" value="GLUCOSE-METHANOL-CHOLINE GMC OXIDOREDUCTASE"/>
    <property type="match status" value="1"/>
</dbReference>
<proteinExistence type="inferred from homology"/>
<dbReference type="Gene3D" id="3.50.50.60">
    <property type="entry name" value="FAD/NAD(P)-binding domain"/>
    <property type="match status" value="1"/>
</dbReference>
<keyword evidence="2" id="KW-0274">FAD</keyword>
<evidence type="ECO:0000259" key="4">
    <source>
        <dbReference type="PROSITE" id="PS00624"/>
    </source>
</evidence>
<dbReference type="Gene3D" id="3.30.560.10">
    <property type="entry name" value="Glucose Oxidase, domain 3"/>
    <property type="match status" value="1"/>
</dbReference>